<gene>
    <name evidence="1" type="ORF">DPEC_G00002990</name>
</gene>
<dbReference type="Proteomes" id="UP001157502">
    <property type="component" value="Chromosome 1"/>
</dbReference>
<reference evidence="1" key="1">
    <citation type="submission" date="2021-05" db="EMBL/GenBank/DDBJ databases">
        <authorList>
            <person name="Pan Q."/>
            <person name="Jouanno E."/>
            <person name="Zahm M."/>
            <person name="Klopp C."/>
            <person name="Cabau C."/>
            <person name="Louis A."/>
            <person name="Berthelot C."/>
            <person name="Parey E."/>
            <person name="Roest Crollius H."/>
            <person name="Montfort J."/>
            <person name="Robinson-Rechavi M."/>
            <person name="Bouchez O."/>
            <person name="Lampietro C."/>
            <person name="Lopez Roques C."/>
            <person name="Donnadieu C."/>
            <person name="Postlethwait J."/>
            <person name="Bobe J."/>
            <person name="Dillon D."/>
            <person name="Chandos A."/>
            <person name="von Hippel F."/>
            <person name="Guiguen Y."/>
        </authorList>
    </citation>
    <scope>NUCLEOTIDE SEQUENCE</scope>
    <source>
        <strain evidence="1">YG-Jan2019</strain>
    </source>
</reference>
<comment type="caution">
    <text evidence="1">The sequence shown here is derived from an EMBL/GenBank/DDBJ whole genome shotgun (WGS) entry which is preliminary data.</text>
</comment>
<dbReference type="EMBL" id="CM055728">
    <property type="protein sequence ID" value="KAJ8016039.1"/>
    <property type="molecule type" value="Genomic_DNA"/>
</dbReference>
<sequence>MSLPSFSRCPSPLPRLLQPKKIKPGPTPLLFLPLSITPQSSNFPPATHLVRRGPAEPPAGTQTPWPMGTELRIRIPVSSSVHPQPSRPSPTILLSPVLLPILPLFLFPLLTWLAGAL</sequence>
<accession>A0ACC2HJ70</accession>
<evidence type="ECO:0000313" key="1">
    <source>
        <dbReference type="EMBL" id="KAJ8016039.1"/>
    </source>
</evidence>
<evidence type="ECO:0000313" key="2">
    <source>
        <dbReference type="Proteomes" id="UP001157502"/>
    </source>
</evidence>
<organism evidence="1 2">
    <name type="scientific">Dallia pectoralis</name>
    <name type="common">Alaska blackfish</name>
    <dbReference type="NCBI Taxonomy" id="75939"/>
    <lineage>
        <taxon>Eukaryota</taxon>
        <taxon>Metazoa</taxon>
        <taxon>Chordata</taxon>
        <taxon>Craniata</taxon>
        <taxon>Vertebrata</taxon>
        <taxon>Euteleostomi</taxon>
        <taxon>Actinopterygii</taxon>
        <taxon>Neopterygii</taxon>
        <taxon>Teleostei</taxon>
        <taxon>Protacanthopterygii</taxon>
        <taxon>Esociformes</taxon>
        <taxon>Umbridae</taxon>
        <taxon>Dallia</taxon>
    </lineage>
</organism>
<protein>
    <submittedName>
        <fullName evidence="1">Uncharacterized protein</fullName>
    </submittedName>
</protein>
<name>A0ACC2HJ70_DALPE</name>
<proteinExistence type="predicted"/>
<keyword evidence="2" id="KW-1185">Reference proteome</keyword>